<evidence type="ECO:0000313" key="1">
    <source>
        <dbReference type="EMBL" id="KAJ1154402.1"/>
    </source>
</evidence>
<evidence type="ECO:0000313" key="2">
    <source>
        <dbReference type="Proteomes" id="UP001066276"/>
    </source>
</evidence>
<keyword evidence="2" id="KW-1185">Reference proteome</keyword>
<dbReference type="AlphaFoldDB" id="A0AAV7RRJ4"/>
<gene>
    <name evidence="1" type="ORF">NDU88_007154</name>
</gene>
<protein>
    <submittedName>
        <fullName evidence="1">Uncharacterized protein</fullName>
    </submittedName>
</protein>
<organism evidence="1 2">
    <name type="scientific">Pleurodeles waltl</name>
    <name type="common">Iberian ribbed newt</name>
    <dbReference type="NCBI Taxonomy" id="8319"/>
    <lineage>
        <taxon>Eukaryota</taxon>
        <taxon>Metazoa</taxon>
        <taxon>Chordata</taxon>
        <taxon>Craniata</taxon>
        <taxon>Vertebrata</taxon>
        <taxon>Euteleostomi</taxon>
        <taxon>Amphibia</taxon>
        <taxon>Batrachia</taxon>
        <taxon>Caudata</taxon>
        <taxon>Salamandroidea</taxon>
        <taxon>Salamandridae</taxon>
        <taxon>Pleurodelinae</taxon>
        <taxon>Pleurodeles</taxon>
    </lineage>
</organism>
<accession>A0AAV7RRJ4</accession>
<dbReference type="Proteomes" id="UP001066276">
    <property type="component" value="Chromosome 5"/>
</dbReference>
<reference evidence="1" key="1">
    <citation type="journal article" date="2022" name="bioRxiv">
        <title>Sequencing and chromosome-scale assembly of the giantPleurodeles waltlgenome.</title>
        <authorList>
            <person name="Brown T."/>
            <person name="Elewa A."/>
            <person name="Iarovenko S."/>
            <person name="Subramanian E."/>
            <person name="Araus A.J."/>
            <person name="Petzold A."/>
            <person name="Susuki M."/>
            <person name="Suzuki K.-i.T."/>
            <person name="Hayashi T."/>
            <person name="Toyoda A."/>
            <person name="Oliveira C."/>
            <person name="Osipova E."/>
            <person name="Leigh N.D."/>
            <person name="Simon A."/>
            <person name="Yun M.H."/>
        </authorList>
    </citation>
    <scope>NUCLEOTIDE SEQUENCE</scope>
    <source>
        <strain evidence="1">20211129_DDA</strain>
        <tissue evidence="1">Liver</tissue>
    </source>
</reference>
<proteinExistence type="predicted"/>
<sequence>MYPVYPTAKGEDAATMYPAYQTARSEDAAATKMIDFLLGRHPRRASGSLESFRCTEGALPVADVHGRITRPPSCFPPHPQITMTLTSPM</sequence>
<name>A0AAV7RRJ4_PLEWA</name>
<comment type="caution">
    <text evidence="1">The sequence shown here is derived from an EMBL/GenBank/DDBJ whole genome shotgun (WGS) entry which is preliminary data.</text>
</comment>
<dbReference type="EMBL" id="JANPWB010000009">
    <property type="protein sequence ID" value="KAJ1154402.1"/>
    <property type="molecule type" value="Genomic_DNA"/>
</dbReference>